<sequence>MEIRDAEDEYFFGQELQRLQFMNRNPELVHEESQGTEDAMDLIMVRLLMNMRQYDKARQLLSHITNPLDVEELQPELNLFKIKRTK</sequence>
<accession>C2EP36</accession>
<dbReference type="STRING" id="525365.HMPREF0548_1432"/>
<dbReference type="AlphaFoldDB" id="C2EP36"/>
<dbReference type="Proteomes" id="UP000005583">
    <property type="component" value="Unassembled WGS sequence"/>
</dbReference>
<proteinExistence type="predicted"/>
<name>C2EP36_9LACO</name>
<organism evidence="1 2">
    <name type="scientific">Lactobacillus ultunensis DSM 16047</name>
    <dbReference type="NCBI Taxonomy" id="525365"/>
    <lineage>
        <taxon>Bacteria</taxon>
        <taxon>Bacillati</taxon>
        <taxon>Bacillota</taxon>
        <taxon>Bacilli</taxon>
        <taxon>Lactobacillales</taxon>
        <taxon>Lactobacillaceae</taxon>
        <taxon>Lactobacillus</taxon>
    </lineage>
</organism>
<dbReference type="HOGENOM" id="CLU_2494035_0_0_9"/>
<reference evidence="1 2" key="1">
    <citation type="submission" date="2009-01" db="EMBL/GenBank/DDBJ databases">
        <authorList>
            <person name="Qin X."/>
            <person name="Bachman B."/>
            <person name="Battles P."/>
            <person name="Bell A."/>
            <person name="Bess C."/>
            <person name="Bickham C."/>
            <person name="Chaboub L."/>
            <person name="Chen D."/>
            <person name="Coyle M."/>
            <person name="Deiros D.R."/>
            <person name="Dinh H."/>
            <person name="Forbes L."/>
            <person name="Fowler G."/>
            <person name="Francisco L."/>
            <person name="Fu Q."/>
            <person name="Gubbala S."/>
            <person name="Hale W."/>
            <person name="Han Y."/>
            <person name="Hemphill L."/>
            <person name="Highlander S.K."/>
            <person name="Hirani K."/>
            <person name="Hogues M."/>
            <person name="Jackson L."/>
            <person name="Jakkamsetti A."/>
            <person name="Javaid M."/>
            <person name="Jiang H."/>
            <person name="Korchina V."/>
            <person name="Kovar C."/>
            <person name="Lara F."/>
            <person name="Lee S."/>
            <person name="Mata R."/>
            <person name="Mathew T."/>
            <person name="Moen C."/>
            <person name="Morales K."/>
            <person name="Munidasa M."/>
            <person name="Nazareth L."/>
            <person name="Ngo R."/>
            <person name="Nguyen L."/>
            <person name="Okwuonu G."/>
            <person name="Ongeri F."/>
            <person name="Patil S."/>
            <person name="Petrosino J."/>
            <person name="Pham C."/>
            <person name="Pham P."/>
            <person name="Pu L.-L."/>
            <person name="Puazo M."/>
            <person name="Raj R."/>
            <person name="Reid J."/>
            <person name="Rouhana J."/>
            <person name="Saada N."/>
            <person name="Shang Y."/>
            <person name="Simmons D."/>
            <person name="Thornton R."/>
            <person name="Warren J."/>
            <person name="Weissenberger G."/>
            <person name="Zhang J."/>
            <person name="Zhang L."/>
            <person name="Zhou C."/>
            <person name="Zhu D."/>
            <person name="Muzny D."/>
            <person name="Worley K."/>
            <person name="Gibbs R."/>
        </authorList>
    </citation>
    <scope>NUCLEOTIDE SEQUENCE [LARGE SCALE GENOMIC DNA]</scope>
    <source>
        <strain evidence="1 2">DSM 16047</strain>
    </source>
</reference>
<evidence type="ECO:0000313" key="1">
    <source>
        <dbReference type="EMBL" id="EEJ71711.1"/>
    </source>
</evidence>
<dbReference type="EMBL" id="ACGU01000066">
    <property type="protein sequence ID" value="EEJ71711.1"/>
    <property type="molecule type" value="Genomic_DNA"/>
</dbReference>
<protein>
    <submittedName>
        <fullName evidence="1">Uncharacterized protein</fullName>
    </submittedName>
</protein>
<comment type="caution">
    <text evidence="1">The sequence shown here is derived from an EMBL/GenBank/DDBJ whole genome shotgun (WGS) entry which is preliminary data.</text>
</comment>
<keyword evidence="2" id="KW-1185">Reference proteome</keyword>
<gene>
    <name evidence="1" type="ORF">HMPREF0548_1432</name>
</gene>
<dbReference type="RefSeq" id="WP_007125927.1">
    <property type="nucleotide sequence ID" value="NZ_AZFO01000025.1"/>
</dbReference>
<evidence type="ECO:0000313" key="2">
    <source>
        <dbReference type="Proteomes" id="UP000005583"/>
    </source>
</evidence>